<evidence type="ECO:0000256" key="2">
    <source>
        <dbReference type="SAM" id="MobiDB-lite"/>
    </source>
</evidence>
<dbReference type="InterPro" id="IPR010131">
    <property type="entry name" value="MdtP/NodT-like"/>
</dbReference>
<organism evidence="4 5">
    <name type="scientific">Ralstonia solanacearum IPO1609</name>
    <dbReference type="NCBI Taxonomy" id="564066"/>
    <lineage>
        <taxon>Bacteria</taxon>
        <taxon>Pseudomonadati</taxon>
        <taxon>Pseudomonadota</taxon>
        <taxon>Betaproteobacteria</taxon>
        <taxon>Burkholderiales</taxon>
        <taxon>Burkholderiaceae</taxon>
        <taxon>Ralstonia</taxon>
        <taxon>Ralstonia solanacearum species complex</taxon>
    </lineage>
</organism>
<dbReference type="PANTHER" id="PTHR30203">
    <property type="entry name" value="OUTER MEMBRANE CATION EFFLUX PROTEIN"/>
    <property type="match status" value="1"/>
</dbReference>
<feature type="compositionally biased region" description="Low complexity" evidence="2">
    <location>
        <begin position="35"/>
        <end position="50"/>
    </location>
</feature>
<feature type="chain" id="PRO_5031347352" evidence="3">
    <location>
        <begin position="29"/>
        <end position="481"/>
    </location>
</feature>
<dbReference type="RefSeq" id="WP_003265302.1">
    <property type="nucleotide sequence ID" value="NZ_LN651281.1"/>
</dbReference>
<gene>
    <name evidence="4" type="ORF">RSIPO_04099</name>
</gene>
<comment type="similarity">
    <text evidence="1">Belongs to the outer membrane factor (OMF) (TC 1.B.17) family.</text>
</comment>
<proteinExistence type="inferred from homology"/>
<dbReference type="SUPFAM" id="SSF56954">
    <property type="entry name" value="Outer membrane efflux proteins (OEP)"/>
    <property type="match status" value="1"/>
</dbReference>
<reference evidence="4" key="1">
    <citation type="submission" date="2014-11" db="EMBL/GenBank/DDBJ databases">
        <authorList>
            <person name="Genoscope - CEA"/>
        </authorList>
    </citation>
    <scope>NUCLEOTIDE SEQUENCE</scope>
    <source>
        <strain evidence="4">IPO1609</strain>
    </source>
</reference>
<name>A0A7U7JEL9_RALSL</name>
<protein>
    <submittedName>
        <fullName evidence="4">Outer membrane cation efflux system protein</fullName>
    </submittedName>
</protein>
<keyword evidence="3" id="KW-0732">Signal</keyword>
<accession>A0A7U7JEL9</accession>
<evidence type="ECO:0000313" key="5">
    <source>
        <dbReference type="Proteomes" id="UP000053470"/>
    </source>
</evidence>
<dbReference type="Gene3D" id="1.20.1600.10">
    <property type="entry name" value="Outer membrane efflux proteins (OEP)"/>
    <property type="match status" value="1"/>
</dbReference>
<dbReference type="EMBL" id="LN651281">
    <property type="protein sequence ID" value="CEJ17404.1"/>
    <property type="molecule type" value="Genomic_DNA"/>
</dbReference>
<dbReference type="AlphaFoldDB" id="A0A7U7JEL9"/>
<sequence>MKKTGVFHPRLWVALCVAAGLPLAPAWAAPAAGASAPASAQPMPSAPAAPTGTPISAPIGAMPPVRSGTAAPGVSGLSGVSGPGFNLVELLQELKSNNPQLIQARHTYLSAKSVPPQLAAPNNPQLGFIWSNIPKGFPAAVNRATGNAYSVTQQIPFPGKKSLAAEIADRQAESLNAQSDALYLQLYAQLSTTYYQAISLQKQIDVLKLTIARLEQVKQITRVRYANNAAAYADYLNAQVSQSSAQNDLFAAQRQYDTTVQTLNTLIGKEPSFPLELRAEDDAVRLPGEPLPELENQALRQHPSIKASTELLDAARKSVTLARKGYLPDFQVIATVNSDNPPYGVRPGSYQLELDIIIPFWFFTKEKYAVNQAVESRIATEANDVAVRQQTLLAVDTAYSTLRQSLAQLDFNRQRQLPQALAAYRVTMTHYASNNADFNDLLTAQGALKNAELAVAQAQATALQAYHALLAATGRSPVQAQ</sequence>
<keyword evidence="5" id="KW-1185">Reference proteome</keyword>
<dbReference type="Proteomes" id="UP000053470">
    <property type="component" value="Unassembled WGS sequence"/>
</dbReference>
<evidence type="ECO:0000313" key="4">
    <source>
        <dbReference type="EMBL" id="CEJ17404.1"/>
    </source>
</evidence>
<dbReference type="GO" id="GO:0015562">
    <property type="term" value="F:efflux transmembrane transporter activity"/>
    <property type="evidence" value="ECO:0007669"/>
    <property type="project" value="InterPro"/>
</dbReference>
<evidence type="ECO:0000256" key="3">
    <source>
        <dbReference type="SAM" id="SignalP"/>
    </source>
</evidence>
<reference evidence="4" key="2">
    <citation type="submission" date="2022-04" db="EMBL/GenBank/DDBJ databases">
        <title>Genomic draft of R. solanacearum strain IPO1609, a phylotype IIB1/biovar 2/race 3 strain isolated from potato in Europe.</title>
        <authorList>
            <person name="Boucher C."/>
            <person name="Carrere S."/>
            <person name="Dossat C."/>
            <person name="Elbaz M."/>
            <person name="Genin S."/>
            <person name="Gouzy J."/>
            <person name="Prior P."/>
            <person name="Segurens B."/>
            <person name="Wincker P."/>
        </authorList>
    </citation>
    <scope>NUCLEOTIDE SEQUENCE</scope>
    <source>
        <strain evidence="4">IPO1609</strain>
    </source>
</reference>
<dbReference type="InterPro" id="IPR003423">
    <property type="entry name" value="OMP_efflux"/>
</dbReference>
<dbReference type="Pfam" id="PF02321">
    <property type="entry name" value="OEP"/>
    <property type="match status" value="2"/>
</dbReference>
<feature type="signal peptide" evidence="3">
    <location>
        <begin position="1"/>
        <end position="28"/>
    </location>
</feature>
<feature type="region of interest" description="Disordered" evidence="2">
    <location>
        <begin position="35"/>
        <end position="63"/>
    </location>
</feature>
<evidence type="ECO:0000256" key="1">
    <source>
        <dbReference type="ARBA" id="ARBA00007613"/>
    </source>
</evidence>